<dbReference type="AlphaFoldDB" id="A0A9Q9HPI1"/>
<keyword evidence="1" id="KW-0614">Plasmid</keyword>
<dbReference type="KEGG" id="lcae:K3721_19265"/>
<geneLocation type="plasmid" evidence="1 2">
    <name>unnamed1</name>
</geneLocation>
<proteinExistence type="predicted"/>
<accession>A0A9Q9HPI1</accession>
<organism evidence="1 2">
    <name type="scientific">Leisingera caerulea</name>
    <name type="common">Phaeobacter caeruleus</name>
    <dbReference type="NCBI Taxonomy" id="506591"/>
    <lineage>
        <taxon>Bacteria</taxon>
        <taxon>Pseudomonadati</taxon>
        <taxon>Pseudomonadota</taxon>
        <taxon>Alphaproteobacteria</taxon>
        <taxon>Rhodobacterales</taxon>
        <taxon>Roseobacteraceae</taxon>
        <taxon>Leisingera</taxon>
    </lineage>
</organism>
<dbReference type="EMBL" id="CP081071">
    <property type="protein sequence ID" value="UWQ55975.1"/>
    <property type="molecule type" value="Genomic_DNA"/>
</dbReference>
<evidence type="ECO:0000313" key="1">
    <source>
        <dbReference type="EMBL" id="UWQ55975.1"/>
    </source>
</evidence>
<gene>
    <name evidence="1" type="ORF">K3721_19265</name>
</gene>
<protein>
    <submittedName>
        <fullName evidence="1">Uncharacterized protein</fullName>
    </submittedName>
</protein>
<dbReference type="RefSeq" id="WP_375544411.1">
    <property type="nucleotide sequence ID" value="NZ_CP081071.1"/>
</dbReference>
<evidence type="ECO:0000313" key="2">
    <source>
        <dbReference type="Proteomes" id="UP001058713"/>
    </source>
</evidence>
<reference evidence="1" key="1">
    <citation type="submission" date="2021-08" db="EMBL/GenBank/DDBJ databases">
        <authorList>
            <person name="Nwanade C."/>
            <person name="Wang M."/>
            <person name="Masoudi A."/>
            <person name="Yu Z."/>
            <person name="Liu J."/>
        </authorList>
    </citation>
    <scope>NUCLEOTIDE SEQUENCE</scope>
    <source>
        <strain evidence="1">S122</strain>
        <plasmid evidence="1">unnamed1</plasmid>
    </source>
</reference>
<sequence length="100" mass="10903">MFAFLLLFDLLRDETPAVAVFDPEKSLTMFVVWSNGRVPDEQFGDTLPAFQQAVQLEIDRLSGQTGQIVVRKGAVLSAAGLQAADVTDTIMEKVLVDAAF</sequence>
<dbReference type="Proteomes" id="UP001058713">
    <property type="component" value="Plasmid unnamed1"/>
</dbReference>
<name>A0A9Q9HPI1_LEICA</name>